<name>A0A3E1NDU0_9BACT</name>
<dbReference type="GO" id="GO:0005829">
    <property type="term" value="C:cytosol"/>
    <property type="evidence" value="ECO:0007669"/>
    <property type="project" value="TreeGrafter"/>
</dbReference>
<proteinExistence type="predicted"/>
<feature type="domain" description="OmpR/PhoB-type" evidence="9">
    <location>
        <begin position="127"/>
        <end position="225"/>
    </location>
</feature>
<dbReference type="CDD" id="cd19935">
    <property type="entry name" value="REC_OmpR_CusR-like"/>
    <property type="match status" value="1"/>
</dbReference>
<dbReference type="InterPro" id="IPR036388">
    <property type="entry name" value="WH-like_DNA-bd_sf"/>
</dbReference>
<dbReference type="EMBL" id="QTJU01000011">
    <property type="protein sequence ID" value="RFM26120.1"/>
    <property type="molecule type" value="Genomic_DNA"/>
</dbReference>
<keyword evidence="3" id="KW-0805">Transcription regulation</keyword>
<dbReference type="GO" id="GO:0032993">
    <property type="term" value="C:protein-DNA complex"/>
    <property type="evidence" value="ECO:0007669"/>
    <property type="project" value="TreeGrafter"/>
</dbReference>
<dbReference type="SMART" id="SM00862">
    <property type="entry name" value="Trans_reg_C"/>
    <property type="match status" value="1"/>
</dbReference>
<dbReference type="Gene3D" id="3.40.50.2300">
    <property type="match status" value="1"/>
</dbReference>
<dbReference type="PROSITE" id="PS51755">
    <property type="entry name" value="OMPR_PHOB"/>
    <property type="match status" value="1"/>
</dbReference>
<dbReference type="PANTHER" id="PTHR48111:SF22">
    <property type="entry name" value="REGULATOR OF RPOS"/>
    <property type="match status" value="1"/>
</dbReference>
<evidence type="ECO:0000256" key="3">
    <source>
        <dbReference type="ARBA" id="ARBA00023015"/>
    </source>
</evidence>
<keyword evidence="1 6" id="KW-0597">Phosphoprotein</keyword>
<dbReference type="RefSeq" id="WP_116849299.1">
    <property type="nucleotide sequence ID" value="NZ_QTJU01000011.1"/>
</dbReference>
<dbReference type="SUPFAM" id="SSF52172">
    <property type="entry name" value="CheY-like"/>
    <property type="match status" value="1"/>
</dbReference>
<dbReference type="PROSITE" id="PS50110">
    <property type="entry name" value="RESPONSE_REGULATORY"/>
    <property type="match status" value="1"/>
</dbReference>
<dbReference type="InterPro" id="IPR001867">
    <property type="entry name" value="OmpR/PhoB-type_DNA-bd"/>
</dbReference>
<dbReference type="CDD" id="cd00383">
    <property type="entry name" value="trans_reg_C"/>
    <property type="match status" value="1"/>
</dbReference>
<keyword evidence="11" id="KW-1185">Reference proteome</keyword>
<dbReference type="PANTHER" id="PTHR48111">
    <property type="entry name" value="REGULATOR OF RPOS"/>
    <property type="match status" value="1"/>
</dbReference>
<evidence type="ECO:0000313" key="10">
    <source>
        <dbReference type="EMBL" id="RFM26120.1"/>
    </source>
</evidence>
<evidence type="ECO:0000259" key="8">
    <source>
        <dbReference type="PROSITE" id="PS50110"/>
    </source>
</evidence>
<dbReference type="Gene3D" id="6.10.250.690">
    <property type="match status" value="1"/>
</dbReference>
<dbReference type="Gene3D" id="1.10.10.10">
    <property type="entry name" value="Winged helix-like DNA-binding domain superfamily/Winged helix DNA-binding domain"/>
    <property type="match status" value="1"/>
</dbReference>
<evidence type="ECO:0000256" key="5">
    <source>
        <dbReference type="ARBA" id="ARBA00023163"/>
    </source>
</evidence>
<evidence type="ECO:0000256" key="6">
    <source>
        <dbReference type="PROSITE-ProRule" id="PRU00169"/>
    </source>
</evidence>
<protein>
    <submittedName>
        <fullName evidence="10">DNA-binding response regulator</fullName>
    </submittedName>
</protein>
<dbReference type="InterPro" id="IPR001789">
    <property type="entry name" value="Sig_transdc_resp-reg_receiver"/>
</dbReference>
<evidence type="ECO:0000256" key="2">
    <source>
        <dbReference type="ARBA" id="ARBA00023012"/>
    </source>
</evidence>
<dbReference type="Pfam" id="PF00486">
    <property type="entry name" value="Trans_reg_C"/>
    <property type="match status" value="1"/>
</dbReference>
<dbReference type="GO" id="GO:0000976">
    <property type="term" value="F:transcription cis-regulatory region binding"/>
    <property type="evidence" value="ECO:0007669"/>
    <property type="project" value="TreeGrafter"/>
</dbReference>
<dbReference type="FunFam" id="1.10.10.10:FF:000005">
    <property type="entry name" value="Two-component system response regulator"/>
    <property type="match status" value="1"/>
</dbReference>
<dbReference type="OrthoDB" id="9790442at2"/>
<dbReference type="GO" id="GO:0000156">
    <property type="term" value="F:phosphorelay response regulator activity"/>
    <property type="evidence" value="ECO:0007669"/>
    <property type="project" value="TreeGrafter"/>
</dbReference>
<gene>
    <name evidence="10" type="ORF">DXN05_21165</name>
</gene>
<keyword evidence="5" id="KW-0804">Transcription</keyword>
<feature type="modified residue" description="4-aspartylphosphate" evidence="6">
    <location>
        <position position="51"/>
    </location>
</feature>
<evidence type="ECO:0000256" key="4">
    <source>
        <dbReference type="ARBA" id="ARBA00023125"/>
    </source>
</evidence>
<dbReference type="GO" id="GO:0006355">
    <property type="term" value="P:regulation of DNA-templated transcription"/>
    <property type="evidence" value="ECO:0007669"/>
    <property type="project" value="InterPro"/>
</dbReference>
<evidence type="ECO:0000256" key="7">
    <source>
        <dbReference type="PROSITE-ProRule" id="PRU01091"/>
    </source>
</evidence>
<keyword evidence="4 7" id="KW-0238">DNA-binding</keyword>
<dbReference type="Pfam" id="PF00072">
    <property type="entry name" value="Response_reg"/>
    <property type="match status" value="1"/>
</dbReference>
<feature type="domain" description="Response regulatory" evidence="8">
    <location>
        <begin position="2"/>
        <end position="116"/>
    </location>
</feature>
<dbReference type="AlphaFoldDB" id="A0A3E1NDU0"/>
<dbReference type="Proteomes" id="UP000261284">
    <property type="component" value="Unassembled WGS sequence"/>
</dbReference>
<dbReference type="InterPro" id="IPR011006">
    <property type="entry name" value="CheY-like_superfamily"/>
</dbReference>
<sequence>MNILLVEDESAVASFIQRGLLEAGHQVALAMDGNTGLQMALAHTFDLLLLDVMLPGINGIELCRSFRTQNTQTPVLMLTALSATENVVNGLDSGADDYLVKPFKLAELLARIRSLARRSGQPGTPAANMLQLADLQVDLDGKTVQRNGRSITLTATEFRLLVYLLQNKKRVLNRMEILENVWDVNFDMGTNVVDVYVNYLRRKIDKHFSPKLIHTVVGMGYVLKEVYDHEDSN</sequence>
<dbReference type="InterPro" id="IPR039420">
    <property type="entry name" value="WalR-like"/>
</dbReference>
<organism evidence="10 11">
    <name type="scientific">Deminuibacter soli</name>
    <dbReference type="NCBI Taxonomy" id="2291815"/>
    <lineage>
        <taxon>Bacteria</taxon>
        <taxon>Pseudomonadati</taxon>
        <taxon>Bacteroidota</taxon>
        <taxon>Chitinophagia</taxon>
        <taxon>Chitinophagales</taxon>
        <taxon>Chitinophagaceae</taxon>
        <taxon>Deminuibacter</taxon>
    </lineage>
</organism>
<accession>A0A3E1NDU0</accession>
<evidence type="ECO:0000259" key="9">
    <source>
        <dbReference type="PROSITE" id="PS51755"/>
    </source>
</evidence>
<dbReference type="SMART" id="SM00448">
    <property type="entry name" value="REC"/>
    <property type="match status" value="1"/>
</dbReference>
<evidence type="ECO:0000313" key="11">
    <source>
        <dbReference type="Proteomes" id="UP000261284"/>
    </source>
</evidence>
<evidence type="ECO:0000256" key="1">
    <source>
        <dbReference type="ARBA" id="ARBA00022553"/>
    </source>
</evidence>
<reference evidence="10 11" key="1">
    <citation type="submission" date="2018-08" db="EMBL/GenBank/DDBJ databases">
        <title>Chitinophagaceae sp. K23C18032701, a novel bacterium isolated from forest soil.</title>
        <authorList>
            <person name="Wang C."/>
        </authorList>
    </citation>
    <scope>NUCLEOTIDE SEQUENCE [LARGE SCALE GENOMIC DNA]</scope>
    <source>
        <strain evidence="10 11">K23C18032701</strain>
    </source>
</reference>
<comment type="caution">
    <text evidence="10">The sequence shown here is derived from an EMBL/GenBank/DDBJ whole genome shotgun (WGS) entry which is preliminary data.</text>
</comment>
<feature type="DNA-binding region" description="OmpR/PhoB-type" evidence="7">
    <location>
        <begin position="127"/>
        <end position="225"/>
    </location>
</feature>
<keyword evidence="2" id="KW-0902">Two-component regulatory system</keyword>
<dbReference type="FunFam" id="3.40.50.2300:FF:000001">
    <property type="entry name" value="DNA-binding response regulator PhoB"/>
    <property type="match status" value="1"/>
</dbReference>